<feature type="non-terminal residue" evidence="2">
    <location>
        <position position="65"/>
    </location>
</feature>
<evidence type="ECO:0000313" key="2">
    <source>
        <dbReference type="EMBL" id="EEC20059.1"/>
    </source>
</evidence>
<dbReference type="VEuPathDB" id="VectorBase:ISCW022943"/>
<name>B7QMI7_IXOSC</name>
<dbReference type="AlphaFoldDB" id="B7QMI7"/>
<dbReference type="EnsemblMetazoa" id="ISCW022943-RA">
    <property type="protein sequence ID" value="ISCW022943-PA"/>
    <property type="gene ID" value="ISCW022943"/>
</dbReference>
<dbReference type="PANTHER" id="PTHR46609:SF8">
    <property type="entry name" value="YQAJ VIRAL RECOMBINASE DOMAIN-CONTAINING PROTEIN"/>
    <property type="match status" value="1"/>
</dbReference>
<evidence type="ECO:0000313" key="4">
    <source>
        <dbReference type="Proteomes" id="UP000001555"/>
    </source>
</evidence>
<keyword evidence="4" id="KW-1185">Reference proteome</keyword>
<accession>B7QMI7</accession>
<dbReference type="InterPro" id="IPR011604">
    <property type="entry name" value="PDDEXK-like_dom_sf"/>
</dbReference>
<gene>
    <name evidence="2" type="ORF">IscW_ISCW022943</name>
</gene>
<reference evidence="2 4" key="1">
    <citation type="submission" date="2008-03" db="EMBL/GenBank/DDBJ databases">
        <title>Annotation of Ixodes scapularis.</title>
        <authorList>
            <consortium name="Ixodes scapularis Genome Project Consortium"/>
            <person name="Caler E."/>
            <person name="Hannick L.I."/>
            <person name="Bidwell S."/>
            <person name="Joardar V."/>
            <person name="Thiagarajan M."/>
            <person name="Amedeo P."/>
            <person name="Galinsky K.J."/>
            <person name="Schobel S."/>
            <person name="Inman J."/>
            <person name="Hostetler J."/>
            <person name="Miller J."/>
            <person name="Hammond M."/>
            <person name="Megy K."/>
            <person name="Lawson D."/>
            <person name="Kodira C."/>
            <person name="Sutton G."/>
            <person name="Meyer J."/>
            <person name="Hill C.A."/>
            <person name="Birren B."/>
            <person name="Nene V."/>
            <person name="Collins F."/>
            <person name="Alarcon-Chaidez F."/>
            <person name="Wikel S."/>
            <person name="Strausberg R."/>
        </authorList>
    </citation>
    <scope>NUCLEOTIDE SEQUENCE [LARGE SCALE GENOMIC DNA]</scope>
    <source>
        <strain evidence="4">Wikel</strain>
        <strain evidence="2">Wikel colony</strain>
    </source>
</reference>
<dbReference type="EMBL" id="ABJB010847171">
    <property type="status" value="NOT_ANNOTATED_CDS"/>
    <property type="molecule type" value="Genomic_DNA"/>
</dbReference>
<organism>
    <name type="scientific">Ixodes scapularis</name>
    <name type="common">Black-legged tick</name>
    <name type="synonym">Deer tick</name>
    <dbReference type="NCBI Taxonomy" id="6945"/>
    <lineage>
        <taxon>Eukaryota</taxon>
        <taxon>Metazoa</taxon>
        <taxon>Ecdysozoa</taxon>
        <taxon>Arthropoda</taxon>
        <taxon>Chelicerata</taxon>
        <taxon>Arachnida</taxon>
        <taxon>Acari</taxon>
        <taxon>Parasitiformes</taxon>
        <taxon>Ixodida</taxon>
        <taxon>Ixodoidea</taxon>
        <taxon>Ixodidae</taxon>
        <taxon>Ixodinae</taxon>
        <taxon>Ixodes</taxon>
    </lineage>
</organism>
<dbReference type="Proteomes" id="UP000001555">
    <property type="component" value="Unassembled WGS sequence"/>
</dbReference>
<sequence length="65" mass="6883">ARAAFIAKESPKHAGFKVKMSGLLVSPEKPFLAASPDGVVSCLCCGSAILEVKCPWTVRHAMIRA</sequence>
<proteinExistence type="predicted"/>
<protein>
    <recommendedName>
        <fullName evidence="1">YqaJ viral recombinase domain-containing protein</fullName>
    </recommendedName>
</protein>
<dbReference type="InterPro" id="IPR011335">
    <property type="entry name" value="Restrct_endonuc-II-like"/>
</dbReference>
<dbReference type="PaxDb" id="6945-B7QMI7"/>
<evidence type="ECO:0000259" key="1">
    <source>
        <dbReference type="Pfam" id="PF09588"/>
    </source>
</evidence>
<evidence type="ECO:0000313" key="3">
    <source>
        <dbReference type="EnsemblMetazoa" id="ISCW022943-PA"/>
    </source>
</evidence>
<dbReference type="InterPro" id="IPR019080">
    <property type="entry name" value="YqaJ_viral_recombinase"/>
</dbReference>
<dbReference type="PANTHER" id="PTHR46609">
    <property type="entry name" value="EXONUCLEASE, PHAGE-TYPE/RECB, C-TERMINAL DOMAIN-CONTAINING PROTEIN"/>
    <property type="match status" value="1"/>
</dbReference>
<dbReference type="HOGENOM" id="CLU_2856291_0_0_1"/>
<dbReference type="Gene3D" id="3.90.320.10">
    <property type="match status" value="1"/>
</dbReference>
<dbReference type="InterPro" id="IPR051703">
    <property type="entry name" value="NF-kappa-B_Signaling_Reg"/>
</dbReference>
<dbReference type="SUPFAM" id="SSF52980">
    <property type="entry name" value="Restriction endonuclease-like"/>
    <property type="match status" value="1"/>
</dbReference>
<dbReference type="GO" id="GO:0006281">
    <property type="term" value="P:DNA repair"/>
    <property type="evidence" value="ECO:0007669"/>
    <property type="project" value="UniProtKB-ARBA"/>
</dbReference>
<dbReference type="VEuPathDB" id="VectorBase:ISCI022943"/>
<dbReference type="Pfam" id="PF09588">
    <property type="entry name" value="YqaJ"/>
    <property type="match status" value="1"/>
</dbReference>
<dbReference type="EMBL" id="DS971562">
    <property type="protein sequence ID" value="EEC20059.1"/>
    <property type="molecule type" value="Genomic_DNA"/>
</dbReference>
<reference evidence="3" key="2">
    <citation type="submission" date="2020-05" db="UniProtKB">
        <authorList>
            <consortium name="EnsemblMetazoa"/>
        </authorList>
    </citation>
    <scope>IDENTIFICATION</scope>
    <source>
        <strain evidence="3">wikel</strain>
    </source>
</reference>
<feature type="non-terminal residue" evidence="2">
    <location>
        <position position="1"/>
    </location>
</feature>
<dbReference type="InParanoid" id="B7QMI7"/>
<feature type="domain" description="YqaJ viral recombinase" evidence="1">
    <location>
        <begin position="8"/>
        <end position="61"/>
    </location>
</feature>